<evidence type="ECO:0000256" key="3">
    <source>
        <dbReference type="ARBA" id="ARBA00022729"/>
    </source>
</evidence>
<organism evidence="7 8">
    <name type="scientific">Blautia obeum</name>
    <dbReference type="NCBI Taxonomy" id="40520"/>
    <lineage>
        <taxon>Bacteria</taxon>
        <taxon>Bacillati</taxon>
        <taxon>Bacillota</taxon>
        <taxon>Clostridia</taxon>
        <taxon>Lachnospirales</taxon>
        <taxon>Lachnospiraceae</taxon>
        <taxon>Blautia</taxon>
    </lineage>
</organism>
<reference evidence="7 8" key="1">
    <citation type="submission" date="2018-08" db="EMBL/GenBank/DDBJ databases">
        <title>A genome reference for cultivated species of the human gut microbiota.</title>
        <authorList>
            <person name="Zou Y."/>
            <person name="Xue W."/>
            <person name="Luo G."/>
        </authorList>
    </citation>
    <scope>NUCLEOTIDE SEQUENCE [LARGE SCALE GENOMIC DNA]</scope>
    <source>
        <strain evidence="7 8">OM03-6</strain>
    </source>
</reference>
<evidence type="ECO:0000313" key="8">
    <source>
        <dbReference type="Proteomes" id="UP000261105"/>
    </source>
</evidence>
<dbReference type="InterPro" id="IPR019931">
    <property type="entry name" value="LPXTG_anchor"/>
</dbReference>
<protein>
    <submittedName>
        <fullName evidence="7">LPXTG cell wall anchor domain-containing protein</fullName>
    </submittedName>
</protein>
<gene>
    <name evidence="7" type="ORF">DXB38_11290</name>
</gene>
<proteinExistence type="predicted"/>
<evidence type="ECO:0000313" key="7">
    <source>
        <dbReference type="EMBL" id="RGN87001.1"/>
    </source>
</evidence>
<evidence type="ECO:0000259" key="6">
    <source>
        <dbReference type="Pfam" id="PF00746"/>
    </source>
</evidence>
<evidence type="ECO:0000256" key="2">
    <source>
        <dbReference type="ARBA" id="ARBA00022525"/>
    </source>
</evidence>
<dbReference type="NCBIfam" id="TIGR01167">
    <property type="entry name" value="LPXTG_anchor"/>
    <property type="match status" value="1"/>
</dbReference>
<keyword evidence="5" id="KW-0812">Transmembrane</keyword>
<feature type="domain" description="Gram-positive cocci surface proteins LPxTG" evidence="6">
    <location>
        <begin position="53"/>
        <end position="87"/>
    </location>
</feature>
<keyword evidence="5" id="KW-0472">Membrane</keyword>
<accession>A0A3E5EDE1</accession>
<comment type="caution">
    <text evidence="7">The sequence shown here is derived from an EMBL/GenBank/DDBJ whole genome shotgun (WGS) entry which is preliminary data.</text>
</comment>
<sequence>MLLGKKIYFKQVDGNISLIDEQGTESVETPEFWSLSTTNGKNVLTIQNQILYSLPSTGGSGIYWYMIGGMVLMSTAAWILYKNKCKEVLGK</sequence>
<keyword evidence="5" id="KW-1133">Transmembrane helix</keyword>
<evidence type="ECO:0000256" key="1">
    <source>
        <dbReference type="ARBA" id="ARBA00022512"/>
    </source>
</evidence>
<dbReference type="EMBL" id="QSUZ01000015">
    <property type="protein sequence ID" value="RGN87001.1"/>
    <property type="molecule type" value="Genomic_DNA"/>
</dbReference>
<keyword evidence="3" id="KW-0732">Signal</keyword>
<dbReference type="Proteomes" id="UP000261105">
    <property type="component" value="Unassembled WGS sequence"/>
</dbReference>
<keyword evidence="4" id="KW-0572">Peptidoglycan-anchor</keyword>
<dbReference type="AlphaFoldDB" id="A0A3E5EDE1"/>
<evidence type="ECO:0000256" key="4">
    <source>
        <dbReference type="ARBA" id="ARBA00023088"/>
    </source>
</evidence>
<dbReference type="Pfam" id="PF00746">
    <property type="entry name" value="Gram_pos_anchor"/>
    <property type="match status" value="1"/>
</dbReference>
<name>A0A3E5EDE1_9FIRM</name>
<evidence type="ECO:0000256" key="5">
    <source>
        <dbReference type="SAM" id="Phobius"/>
    </source>
</evidence>
<feature type="transmembrane region" description="Helical" evidence="5">
    <location>
        <begin position="62"/>
        <end position="81"/>
    </location>
</feature>
<keyword evidence="2" id="KW-0964">Secreted</keyword>
<keyword evidence="1" id="KW-0134">Cell wall</keyword>